<name>A0A1G1X297_9BACT</name>
<dbReference type="AlphaFoldDB" id="A0A1G1X297"/>
<reference evidence="1 2" key="1">
    <citation type="journal article" date="2016" name="Nat. Commun.">
        <title>Thousands of microbial genomes shed light on interconnected biogeochemical processes in an aquifer system.</title>
        <authorList>
            <person name="Anantharaman K."/>
            <person name="Brown C.T."/>
            <person name="Hug L.A."/>
            <person name="Sharon I."/>
            <person name="Castelle C.J."/>
            <person name="Probst A.J."/>
            <person name="Thomas B.C."/>
            <person name="Singh A."/>
            <person name="Wilkins M.J."/>
            <person name="Karaoz U."/>
            <person name="Brodie E.L."/>
            <person name="Williams K.H."/>
            <person name="Hubbard S.S."/>
            <person name="Banfield J.F."/>
        </authorList>
    </citation>
    <scope>NUCLEOTIDE SEQUENCE [LARGE SCALE GENOMIC DNA]</scope>
</reference>
<organism evidence="1 2">
    <name type="scientific">Candidatus Andersenbacteria bacterium RIFCSPHIGHO2_12_FULL_45_11</name>
    <dbReference type="NCBI Taxonomy" id="1797281"/>
    <lineage>
        <taxon>Bacteria</taxon>
        <taxon>Candidatus Anderseniibacteriota</taxon>
    </lineage>
</organism>
<sequence length="136" mass="15285">MIADTTLEQTVLWHVLLFNEEWAQNVTSDNKPLWSDLRRNAAAKARDYLRAIGASADEKGSIILLNALKECADTLTNYRGSMCGAEICLRLSIQIWVLTKAVQEIEREDAANTLRHIAAMHNCPEITRFANGETVR</sequence>
<accession>A0A1G1X297</accession>
<protein>
    <submittedName>
        <fullName evidence="1">Uncharacterized protein</fullName>
    </submittedName>
</protein>
<proteinExistence type="predicted"/>
<gene>
    <name evidence="1" type="ORF">A3D99_00210</name>
</gene>
<evidence type="ECO:0000313" key="2">
    <source>
        <dbReference type="Proteomes" id="UP000177528"/>
    </source>
</evidence>
<dbReference type="Proteomes" id="UP000177528">
    <property type="component" value="Unassembled WGS sequence"/>
</dbReference>
<comment type="caution">
    <text evidence="1">The sequence shown here is derived from an EMBL/GenBank/DDBJ whole genome shotgun (WGS) entry which is preliminary data.</text>
</comment>
<evidence type="ECO:0000313" key="1">
    <source>
        <dbReference type="EMBL" id="OGY34132.1"/>
    </source>
</evidence>
<dbReference type="EMBL" id="MHHR01000020">
    <property type="protein sequence ID" value="OGY34132.1"/>
    <property type="molecule type" value="Genomic_DNA"/>
</dbReference>